<proteinExistence type="predicted"/>
<name>A0A4C1SJD2_EUMVA</name>
<dbReference type="EMBL" id="BGZK01003513">
    <property type="protein sequence ID" value="GBP02094.1"/>
    <property type="molecule type" value="Genomic_DNA"/>
</dbReference>
<comment type="caution">
    <text evidence="1">The sequence shown here is derived from an EMBL/GenBank/DDBJ whole genome shotgun (WGS) entry which is preliminary data.</text>
</comment>
<sequence>MQAQIPSSLILSDIAVDHDPSRVFGHIAHGPIIAGQERFSNGNHELDAVKWVDRPLGGPTTGPSLQVTVTCGGPSCECIENVNAGGYRRVRPTLQRNNDRVRRFSDV</sequence>
<reference evidence="1 2" key="1">
    <citation type="journal article" date="2019" name="Commun. Biol.">
        <title>The bagworm genome reveals a unique fibroin gene that provides high tensile strength.</title>
        <authorList>
            <person name="Kono N."/>
            <person name="Nakamura H."/>
            <person name="Ohtoshi R."/>
            <person name="Tomita M."/>
            <person name="Numata K."/>
            <person name="Arakawa K."/>
        </authorList>
    </citation>
    <scope>NUCLEOTIDE SEQUENCE [LARGE SCALE GENOMIC DNA]</scope>
</reference>
<organism evidence="1 2">
    <name type="scientific">Eumeta variegata</name>
    <name type="common">Bagworm moth</name>
    <name type="synonym">Eumeta japonica</name>
    <dbReference type="NCBI Taxonomy" id="151549"/>
    <lineage>
        <taxon>Eukaryota</taxon>
        <taxon>Metazoa</taxon>
        <taxon>Ecdysozoa</taxon>
        <taxon>Arthropoda</taxon>
        <taxon>Hexapoda</taxon>
        <taxon>Insecta</taxon>
        <taxon>Pterygota</taxon>
        <taxon>Neoptera</taxon>
        <taxon>Endopterygota</taxon>
        <taxon>Lepidoptera</taxon>
        <taxon>Glossata</taxon>
        <taxon>Ditrysia</taxon>
        <taxon>Tineoidea</taxon>
        <taxon>Psychidae</taxon>
        <taxon>Oiketicinae</taxon>
        <taxon>Eumeta</taxon>
    </lineage>
</organism>
<keyword evidence="2" id="KW-1185">Reference proteome</keyword>
<gene>
    <name evidence="1" type="ORF">EVAR_101365_1</name>
</gene>
<evidence type="ECO:0000313" key="1">
    <source>
        <dbReference type="EMBL" id="GBP02094.1"/>
    </source>
</evidence>
<evidence type="ECO:0000313" key="2">
    <source>
        <dbReference type="Proteomes" id="UP000299102"/>
    </source>
</evidence>
<dbReference type="Proteomes" id="UP000299102">
    <property type="component" value="Unassembled WGS sequence"/>
</dbReference>
<dbReference type="AlphaFoldDB" id="A0A4C1SJD2"/>
<protein>
    <submittedName>
        <fullName evidence="1">Uncharacterized protein</fullName>
    </submittedName>
</protein>
<accession>A0A4C1SJD2</accession>